<comment type="caution">
    <text evidence="5">The sequence shown here is derived from an EMBL/GenBank/DDBJ whole genome shotgun (WGS) entry which is preliminary data.</text>
</comment>
<dbReference type="PANTHER" id="PTHR43500:SF1">
    <property type="entry name" value="CYSTATHIONINE BETA-LYASE-RELATED"/>
    <property type="match status" value="1"/>
</dbReference>
<reference evidence="5" key="1">
    <citation type="submission" date="2019-08" db="EMBL/GenBank/DDBJ databases">
        <authorList>
            <person name="Kucharzyk K."/>
            <person name="Murdoch R.W."/>
            <person name="Higgins S."/>
            <person name="Loffler F."/>
        </authorList>
    </citation>
    <scope>NUCLEOTIDE SEQUENCE</scope>
</reference>
<dbReference type="Gene3D" id="3.90.1150.10">
    <property type="entry name" value="Aspartate Aminotransferase, domain 1"/>
    <property type="match status" value="1"/>
</dbReference>
<dbReference type="GO" id="GO:0030170">
    <property type="term" value="F:pyridoxal phosphate binding"/>
    <property type="evidence" value="ECO:0007669"/>
    <property type="project" value="InterPro"/>
</dbReference>
<gene>
    <name evidence="5" type="ORF">SDC9_185249</name>
</gene>
<dbReference type="GO" id="GO:0019450">
    <property type="term" value="P:L-cysteine catabolic process to pyruvate"/>
    <property type="evidence" value="ECO:0007669"/>
    <property type="project" value="TreeGrafter"/>
</dbReference>
<keyword evidence="3" id="KW-0663">Pyridoxal phosphate</keyword>
<dbReference type="Pfam" id="PF01053">
    <property type="entry name" value="Cys_Met_Meta_PP"/>
    <property type="match status" value="1"/>
</dbReference>
<proteinExistence type="inferred from homology"/>
<keyword evidence="4" id="KW-0456">Lyase</keyword>
<dbReference type="InterPro" id="IPR015424">
    <property type="entry name" value="PyrdxlP-dep_Trfase"/>
</dbReference>
<comment type="similarity">
    <text evidence="2">Belongs to the trans-sulfuration enzymes family.</text>
</comment>
<dbReference type="InterPro" id="IPR015422">
    <property type="entry name" value="PyrdxlP-dep_Trfase_small"/>
</dbReference>
<dbReference type="GO" id="GO:0047804">
    <property type="term" value="F:cysteine-S-conjugate beta-lyase activity"/>
    <property type="evidence" value="ECO:0007669"/>
    <property type="project" value="InterPro"/>
</dbReference>
<accession>A0A645HFC6</accession>
<evidence type="ECO:0008006" key="6">
    <source>
        <dbReference type="Google" id="ProtNLM"/>
    </source>
</evidence>
<dbReference type="InterPro" id="IPR006233">
    <property type="entry name" value="Cys_b_lyase_bac"/>
</dbReference>
<name>A0A645HFC6_9ZZZZ</name>
<dbReference type="AlphaFoldDB" id="A0A645HFC6"/>
<evidence type="ECO:0000256" key="2">
    <source>
        <dbReference type="ARBA" id="ARBA00009077"/>
    </source>
</evidence>
<evidence type="ECO:0000313" key="5">
    <source>
        <dbReference type="EMBL" id="MPN37728.1"/>
    </source>
</evidence>
<dbReference type="InterPro" id="IPR000277">
    <property type="entry name" value="Cys/Met-Metab_PyrdxlP-dep_enz"/>
</dbReference>
<dbReference type="EMBL" id="VSSQ01092547">
    <property type="protein sequence ID" value="MPN37728.1"/>
    <property type="molecule type" value="Genomic_DNA"/>
</dbReference>
<comment type="cofactor">
    <cofactor evidence="1">
        <name>pyridoxal 5'-phosphate</name>
        <dbReference type="ChEBI" id="CHEBI:597326"/>
    </cofactor>
</comment>
<organism evidence="5">
    <name type="scientific">bioreactor metagenome</name>
    <dbReference type="NCBI Taxonomy" id="1076179"/>
    <lineage>
        <taxon>unclassified sequences</taxon>
        <taxon>metagenomes</taxon>
        <taxon>ecological metagenomes</taxon>
    </lineage>
</organism>
<dbReference type="PANTHER" id="PTHR43500">
    <property type="entry name" value="CYSTATHIONINE BETA-LYASE-RELATED"/>
    <property type="match status" value="1"/>
</dbReference>
<evidence type="ECO:0000256" key="1">
    <source>
        <dbReference type="ARBA" id="ARBA00001933"/>
    </source>
</evidence>
<evidence type="ECO:0000256" key="4">
    <source>
        <dbReference type="ARBA" id="ARBA00023239"/>
    </source>
</evidence>
<protein>
    <recommendedName>
        <fullName evidence="6">Cystathionine beta-lyase</fullName>
    </recommendedName>
</protein>
<evidence type="ECO:0000256" key="3">
    <source>
        <dbReference type="ARBA" id="ARBA00022898"/>
    </source>
</evidence>
<sequence>MERQALATFIDSLQLFGIGLSWGGYESLVLPMDAPRRNTQTWDLKGPLVRIHAGLEDAGDLAADLCQALEAAERLIPDTERALVAVG</sequence>
<dbReference type="GO" id="GO:0019346">
    <property type="term" value="P:transsulfuration"/>
    <property type="evidence" value="ECO:0007669"/>
    <property type="project" value="InterPro"/>
</dbReference>
<dbReference type="SUPFAM" id="SSF53383">
    <property type="entry name" value="PLP-dependent transferases"/>
    <property type="match status" value="1"/>
</dbReference>